<dbReference type="InterPro" id="IPR007863">
    <property type="entry name" value="Peptidase_M16_C"/>
</dbReference>
<dbReference type="InterPro" id="IPR011765">
    <property type="entry name" value="Pept_M16_N"/>
</dbReference>
<dbReference type="GO" id="GO:0006508">
    <property type="term" value="P:proteolysis"/>
    <property type="evidence" value="ECO:0007669"/>
    <property type="project" value="InterPro"/>
</dbReference>
<dbReference type="InterPro" id="IPR011249">
    <property type="entry name" value="Metalloenz_LuxS/M16"/>
</dbReference>
<comment type="caution">
    <text evidence="2">The sequence shown here is derived from an EMBL/GenBank/DDBJ whole genome shotgun (WGS) entry which is preliminary data.</text>
</comment>
<dbReference type="Gene3D" id="3.30.830.10">
    <property type="entry name" value="Metalloenzyme, LuxS/M16 peptidase-like"/>
    <property type="match status" value="4"/>
</dbReference>
<dbReference type="Proteomes" id="UP000194798">
    <property type="component" value="Unassembled WGS sequence"/>
</dbReference>
<dbReference type="Pfam" id="PF05193">
    <property type="entry name" value="Peptidase_M16_C"/>
    <property type="match status" value="1"/>
</dbReference>
<dbReference type="InterPro" id="IPR013578">
    <property type="entry name" value="Peptidase_M16C_assoc"/>
</dbReference>
<dbReference type="SUPFAM" id="SSF63411">
    <property type="entry name" value="LuxS/MPP-like metallohydrolase"/>
    <property type="match status" value="4"/>
</dbReference>
<dbReference type="PANTHER" id="PTHR43016">
    <property type="entry name" value="PRESEQUENCE PROTEASE"/>
    <property type="match status" value="1"/>
</dbReference>
<dbReference type="FunFam" id="3.30.830.10:FF:000011">
    <property type="entry name" value="Presequence protease, mitochondrial"/>
    <property type="match status" value="1"/>
</dbReference>
<proteinExistence type="predicted"/>
<dbReference type="RefSeq" id="WP_086486967.1">
    <property type="nucleotide sequence ID" value="NZ_MSLT01000006.1"/>
</dbReference>
<keyword evidence="3" id="KW-1185">Reference proteome</keyword>
<dbReference type="Pfam" id="PF22516">
    <property type="entry name" value="PreP_C"/>
    <property type="match status" value="1"/>
</dbReference>
<dbReference type="SMART" id="SM01264">
    <property type="entry name" value="M16C_associated"/>
    <property type="match status" value="1"/>
</dbReference>
<dbReference type="PANTHER" id="PTHR43016:SF13">
    <property type="entry name" value="PRESEQUENCE PROTEASE, MITOCHONDRIAL"/>
    <property type="match status" value="1"/>
</dbReference>
<reference evidence="2 3" key="1">
    <citation type="submission" date="2016-12" db="EMBL/GenBank/DDBJ databases">
        <title>Thioflexothrix psekupsii D3 genome sequencing and assembly.</title>
        <authorList>
            <person name="Fomenkov A."/>
            <person name="Vincze T."/>
            <person name="Grabovich M."/>
            <person name="Anton B.P."/>
            <person name="Dubinina G."/>
            <person name="Orlova M."/>
            <person name="Belousova E."/>
            <person name="Roberts R.J."/>
        </authorList>
    </citation>
    <scope>NUCLEOTIDE SEQUENCE [LARGE SCALE GENOMIC DNA]</scope>
    <source>
        <strain evidence="2">D3</strain>
    </source>
</reference>
<organism evidence="2 3">
    <name type="scientific">Thioflexithrix psekupsensis</name>
    <dbReference type="NCBI Taxonomy" id="1570016"/>
    <lineage>
        <taxon>Bacteria</taxon>
        <taxon>Pseudomonadati</taxon>
        <taxon>Pseudomonadota</taxon>
        <taxon>Gammaproteobacteria</taxon>
        <taxon>Thiotrichales</taxon>
        <taxon>Thioflexithrix</taxon>
    </lineage>
</organism>
<dbReference type="Pfam" id="PF00675">
    <property type="entry name" value="Peptidase_M16"/>
    <property type="match status" value="1"/>
</dbReference>
<gene>
    <name evidence="2" type="ORF">TPSD3_02255</name>
</gene>
<feature type="domain" description="Peptidase M16C associated" evidence="1">
    <location>
        <begin position="461"/>
        <end position="708"/>
    </location>
</feature>
<dbReference type="InterPro" id="IPR055130">
    <property type="entry name" value="PreP_C"/>
</dbReference>
<evidence type="ECO:0000313" key="2">
    <source>
        <dbReference type="EMBL" id="OUD15372.1"/>
    </source>
</evidence>
<dbReference type="Pfam" id="PF08367">
    <property type="entry name" value="M16C_assoc"/>
    <property type="match status" value="1"/>
</dbReference>
<dbReference type="GO" id="GO:0046872">
    <property type="term" value="F:metal ion binding"/>
    <property type="evidence" value="ECO:0007669"/>
    <property type="project" value="InterPro"/>
</dbReference>
<dbReference type="AlphaFoldDB" id="A0A251XAB3"/>
<evidence type="ECO:0000313" key="3">
    <source>
        <dbReference type="Proteomes" id="UP000194798"/>
    </source>
</evidence>
<name>A0A251XAB3_9GAMM</name>
<dbReference type="OrthoDB" id="9762027at2"/>
<protein>
    <submittedName>
        <fullName evidence="2">Peptidase M16</fullName>
    </submittedName>
</protein>
<evidence type="ECO:0000259" key="1">
    <source>
        <dbReference type="SMART" id="SM01264"/>
    </source>
</evidence>
<dbReference type="EMBL" id="MSLT01000006">
    <property type="protein sequence ID" value="OUD15372.1"/>
    <property type="molecule type" value="Genomic_DNA"/>
</dbReference>
<sequence length="970" mass="109156">MTPSGFICLRTHHIENLKLQFEEYRHQATGAIHYHLAGEDENNVFLVAFLTVPEDSTGIAHILEHTTLCGSQRYPVRDPFFMMTRRSLNTFMNAFTGSDWTAYPFASQNVKDFDNLLRVYLDAVFFPLLDPLDIAQEGCRLEFETPDDSHAPLVYRGVVFNEMKGAMSSSSQVLSQKLNEALFPTITYHYNSGGDPEIIPQLTPSQLKAFHASHYHPSNAIFMTYGCLPASHHQALFQECVLTHFHALPHRIFVPNEQRFSSPQVVHARYAVDKPELARKTHLVTAWLLNEITDARAVLNVQLLSDILLDNSASPLRYALESCEFADSPSSLCGFDDSTHEIFFSCGLEGTDAEYLTAFETLVNDVLMDVVEHGVPQEQVESVLHQMELQQREITGDGMPYGLHVLFNALVPALHGADPIPFLDIDPLLQALREDCQRPDFIPQLVKDLLLNNAHRVTLVMSPDPDLAQQQLQAEKEKLAQLKAQLSPAERQAIIEQAAILKARQEKIDNPDILPKVTVDDIPDTLKLPESYQRDILHYPATWFAQGTNGLVYQTIIMQLPQLPPELVDLLPIYCEFITELGCAGESYLDTAARQAAVTGGLNARLSVRCGVDDVQQTHLFFALEGKALARHQADLSQLLHDTLMSVRFDELERLQELMVQLRSSIDSHLTHRGHQLAMTAAASGFSAAAAWHHRWNGIPHVYLVRELEQNMANKTALIHFSQQLAAIHELLLNAPRQFLIISEEEHHAPIAHDLAQIWHSIPVSLTDFSPFKTIPVKQKMEKIWQLNTQVNFCAKAYPAVAIQHRDAPALTVLGDFLRNGFLHRAIREQGGAYGASASYHADAGCFRFFSFRDPLLMETLQAFDQSLIWLQNNTHNEQALEEAILGVIGRIDQPLSPSGEANSTFFAQLNGRTPEQRREFRRRVLKVTITDLQRVAMTYLQAHFASTVVLSSAHFLAEVPELTFTREVL</sequence>
<accession>A0A251XAB3</accession>